<accession>A0A8B8UGL8</accession>
<dbReference type="RefSeq" id="XP_032353245.1">
    <property type="nucleotide sequence ID" value="XM_032497354.1"/>
</dbReference>
<feature type="domain" description="Protein kinase" evidence="10">
    <location>
        <begin position="128"/>
        <end position="470"/>
    </location>
</feature>
<dbReference type="SMART" id="SM00220">
    <property type="entry name" value="S_TKc"/>
    <property type="match status" value="1"/>
</dbReference>
<dbReference type="CDD" id="cd19903">
    <property type="entry name" value="DSRM_EIF2AK2_rpt1"/>
    <property type="match status" value="1"/>
</dbReference>
<keyword evidence="5 13" id="KW-0418">Kinase</keyword>
<dbReference type="PANTHER" id="PTHR11042">
    <property type="entry name" value="EUKARYOTIC TRANSLATION INITIATION FACTOR 2-ALPHA KINASE EIF2-ALPHA KINASE -RELATED"/>
    <property type="match status" value="1"/>
</dbReference>
<evidence type="ECO:0000259" key="10">
    <source>
        <dbReference type="PROSITE" id="PS50011"/>
    </source>
</evidence>
<evidence type="ECO:0000256" key="7">
    <source>
        <dbReference type="ARBA" id="ARBA00037982"/>
    </source>
</evidence>
<dbReference type="GeneID" id="102517994"/>
<dbReference type="Pfam" id="PF00069">
    <property type="entry name" value="Pkinase"/>
    <property type="match status" value="1"/>
</dbReference>
<dbReference type="CDD" id="cd19904">
    <property type="entry name" value="DSRM_EIF2AK2_rpt2"/>
    <property type="match status" value="1"/>
</dbReference>
<dbReference type="InterPro" id="IPR014720">
    <property type="entry name" value="dsRBD_dom"/>
</dbReference>
<evidence type="ECO:0000313" key="12">
    <source>
        <dbReference type="Proteomes" id="UP000694856"/>
    </source>
</evidence>
<evidence type="ECO:0000256" key="3">
    <source>
        <dbReference type="ARBA" id="ARBA00022679"/>
    </source>
</evidence>
<dbReference type="Proteomes" id="UP000694856">
    <property type="component" value="Chromosome 15"/>
</dbReference>
<dbReference type="SUPFAM" id="SSF56112">
    <property type="entry name" value="Protein kinase-like (PK-like)"/>
    <property type="match status" value="1"/>
</dbReference>
<evidence type="ECO:0000256" key="9">
    <source>
        <dbReference type="SAM" id="MobiDB-lite"/>
    </source>
</evidence>
<dbReference type="InterPro" id="IPR000719">
    <property type="entry name" value="Prot_kinase_dom"/>
</dbReference>
<protein>
    <submittedName>
        <fullName evidence="13">Interferon-induced, double-stranded RNA-activated protein kinase isoform X4</fullName>
    </submittedName>
</protein>
<dbReference type="InterPro" id="IPR008271">
    <property type="entry name" value="Ser/Thr_kinase_AS"/>
</dbReference>
<organism evidence="12 13">
    <name type="scientific">Camelus ferus</name>
    <name type="common">Wild bactrian camel</name>
    <name type="synonym">Camelus bactrianus ferus</name>
    <dbReference type="NCBI Taxonomy" id="419612"/>
    <lineage>
        <taxon>Eukaryota</taxon>
        <taxon>Metazoa</taxon>
        <taxon>Chordata</taxon>
        <taxon>Craniata</taxon>
        <taxon>Vertebrata</taxon>
        <taxon>Euteleostomi</taxon>
        <taxon>Mammalia</taxon>
        <taxon>Eutheria</taxon>
        <taxon>Laurasiatheria</taxon>
        <taxon>Artiodactyla</taxon>
        <taxon>Tylopoda</taxon>
        <taxon>Camelidae</taxon>
        <taxon>Camelus</taxon>
    </lineage>
</organism>
<evidence type="ECO:0000256" key="6">
    <source>
        <dbReference type="ARBA" id="ARBA00022840"/>
    </source>
</evidence>
<name>A0A8B8UGL8_CAMFR</name>
<dbReference type="PROSITE" id="PS50137">
    <property type="entry name" value="DS_RBD"/>
    <property type="match status" value="2"/>
</dbReference>
<gene>
    <name evidence="13" type="primary">EIF2AK2</name>
</gene>
<feature type="compositionally biased region" description="Basic and acidic residues" evidence="9">
    <location>
        <begin position="204"/>
        <end position="215"/>
    </location>
</feature>
<feature type="domain" description="DRBM" evidence="11">
    <location>
        <begin position="9"/>
        <end position="77"/>
    </location>
</feature>
<keyword evidence="3" id="KW-0808">Transferase</keyword>
<evidence type="ECO:0000256" key="2">
    <source>
        <dbReference type="ARBA" id="ARBA00022553"/>
    </source>
</evidence>
<reference evidence="13" key="1">
    <citation type="submission" date="2025-08" db="UniProtKB">
        <authorList>
            <consortium name="RefSeq"/>
        </authorList>
    </citation>
    <scope>IDENTIFICATION</scope>
    <source>
        <tissue evidence="13">Ear skin</tissue>
    </source>
</reference>
<dbReference type="Gene3D" id="1.10.510.10">
    <property type="entry name" value="Transferase(Phosphotransferase) domain 1"/>
    <property type="match status" value="1"/>
</dbReference>
<dbReference type="SMART" id="SM00358">
    <property type="entry name" value="DSRM"/>
    <property type="match status" value="2"/>
</dbReference>
<dbReference type="GO" id="GO:0005524">
    <property type="term" value="F:ATP binding"/>
    <property type="evidence" value="ECO:0007669"/>
    <property type="project" value="UniProtKB-KW"/>
</dbReference>
<dbReference type="InterPro" id="IPR011009">
    <property type="entry name" value="Kinase-like_dom_sf"/>
</dbReference>
<dbReference type="InterPro" id="IPR044452">
    <property type="entry name" value="EIF2AK2_DSRM_1"/>
</dbReference>
<dbReference type="InterPro" id="IPR044453">
    <property type="entry name" value="EIF2AK2_DSRM_2"/>
</dbReference>
<dbReference type="PROSITE" id="PS50011">
    <property type="entry name" value="PROTEIN_KINASE_DOM"/>
    <property type="match status" value="1"/>
</dbReference>
<keyword evidence="4" id="KW-0547">Nucleotide-binding</keyword>
<dbReference type="InterPro" id="IPR050339">
    <property type="entry name" value="CC_SR_Kinase"/>
</dbReference>
<sequence>MASGRSPCFYIEELNKYQQRNNAVLRYCELSRTGPPHNSRFTYQVIIDEKEFPKAEGRSKKEAKNAAARLAFEIINKEHKTINPSSTNRSEGPPIENYIGRVNTIAQKNNLSVNYEECESREDGPERFHYKCKIGQNEYGIGVGSTKQDAKQLAAKLAYDQIQSEGLMKADSPSSGSFHTLPGDTKSSSSATSTSPSESTSEDGSERNDNSDRNHFRNNSRKVQRFLAPTFDSPVKKEENQYSVDSRKVEREVKALATLNHVNIVHYHSCWDGYDYDPEKSINTSRSKTRCLFIQMEYCDKGTLEQWIDSRRGKKPNKRLALEFFEKITAGVHYIHSNQLIHRDLKPSNIFLVDTNQIKIGDFGLVTSLKNDNMRTTEKGTKRYMSPEQDSSEDYGNEVDIFPLGLILAELLYICPTFLETVKMFENLRDGIFLDVFDNKEKDLLQKLLSKEPKKRPDTSEILKTLKEWNNVTEEKKRNTY</sequence>
<proteinExistence type="inferred from homology"/>
<keyword evidence="2" id="KW-0597">Phosphoprotein</keyword>
<keyword evidence="12" id="KW-1185">Reference proteome</keyword>
<evidence type="ECO:0000256" key="8">
    <source>
        <dbReference type="PROSITE-ProRule" id="PRU00266"/>
    </source>
</evidence>
<evidence type="ECO:0000313" key="13">
    <source>
        <dbReference type="RefSeq" id="XP_032353245.1"/>
    </source>
</evidence>
<dbReference type="GO" id="GO:0003725">
    <property type="term" value="F:double-stranded RNA binding"/>
    <property type="evidence" value="ECO:0007669"/>
    <property type="project" value="InterPro"/>
</dbReference>
<dbReference type="GO" id="GO:0005737">
    <property type="term" value="C:cytoplasm"/>
    <property type="evidence" value="ECO:0007669"/>
    <property type="project" value="TreeGrafter"/>
</dbReference>
<evidence type="ECO:0000259" key="11">
    <source>
        <dbReference type="PROSITE" id="PS50137"/>
    </source>
</evidence>
<evidence type="ECO:0000256" key="1">
    <source>
        <dbReference type="ARBA" id="ARBA00022527"/>
    </source>
</evidence>
<keyword evidence="8" id="KW-0694">RNA-binding</keyword>
<feature type="compositionally biased region" description="Low complexity" evidence="9">
    <location>
        <begin position="187"/>
        <end position="199"/>
    </location>
</feature>
<keyword evidence="1" id="KW-0723">Serine/threonine-protein kinase</keyword>
<keyword evidence="6" id="KW-0067">ATP-binding</keyword>
<feature type="region of interest" description="Disordered" evidence="9">
    <location>
        <begin position="168"/>
        <end position="230"/>
    </location>
</feature>
<dbReference type="Gene3D" id="3.30.200.20">
    <property type="entry name" value="Phosphorylase Kinase, domain 1"/>
    <property type="match status" value="1"/>
</dbReference>
<dbReference type="Gene3D" id="3.30.160.20">
    <property type="match status" value="2"/>
</dbReference>
<evidence type="ECO:0000256" key="4">
    <source>
        <dbReference type="ARBA" id="ARBA00022741"/>
    </source>
</evidence>
<dbReference type="FunFam" id="1.10.510.10:FF:000251">
    <property type="entry name" value="eukaryotic translation initiation factor 2-alpha kinase 3"/>
    <property type="match status" value="1"/>
</dbReference>
<evidence type="ECO:0000256" key="5">
    <source>
        <dbReference type="ARBA" id="ARBA00022777"/>
    </source>
</evidence>
<dbReference type="CTD" id="5610"/>
<dbReference type="AlphaFoldDB" id="A0A8B8UGL8"/>
<dbReference type="SUPFAM" id="SSF54768">
    <property type="entry name" value="dsRNA-binding domain-like"/>
    <property type="match status" value="2"/>
</dbReference>
<comment type="similarity">
    <text evidence="7">Belongs to the protein kinase superfamily. Ser/Thr protein kinase family. GCN2 subfamily.</text>
</comment>
<feature type="domain" description="DRBM" evidence="11">
    <location>
        <begin position="97"/>
        <end position="164"/>
    </location>
</feature>
<dbReference type="GO" id="GO:0004694">
    <property type="term" value="F:eukaryotic translation initiation factor 2alpha kinase activity"/>
    <property type="evidence" value="ECO:0007669"/>
    <property type="project" value="TreeGrafter"/>
</dbReference>
<dbReference type="GO" id="GO:0005634">
    <property type="term" value="C:nucleus"/>
    <property type="evidence" value="ECO:0007669"/>
    <property type="project" value="TreeGrafter"/>
</dbReference>
<dbReference type="Pfam" id="PF00035">
    <property type="entry name" value="dsrm"/>
    <property type="match status" value="2"/>
</dbReference>
<dbReference type="PROSITE" id="PS00108">
    <property type="entry name" value="PROTEIN_KINASE_ST"/>
    <property type="match status" value="1"/>
</dbReference>
<dbReference type="FunFam" id="3.30.160.20:FF:000045">
    <property type="entry name" value="Eukaryotic translation initiation factor 2-alpha kinase 2"/>
    <property type="match status" value="1"/>
</dbReference>
<dbReference type="PANTHER" id="PTHR11042:SF163">
    <property type="entry name" value="INTERFERON-INDUCED, DOUBLE-STRANDED RNA-ACTIVATED PROTEIN KINASE"/>
    <property type="match status" value="1"/>
</dbReference>